<evidence type="ECO:0000256" key="1">
    <source>
        <dbReference type="SAM" id="MobiDB-lite"/>
    </source>
</evidence>
<feature type="region of interest" description="Disordered" evidence="1">
    <location>
        <begin position="19"/>
        <end position="55"/>
    </location>
</feature>
<protein>
    <submittedName>
        <fullName evidence="2">Uncharacterized protein</fullName>
    </submittedName>
</protein>
<name>A0A2M7H3T8_9BACT</name>
<evidence type="ECO:0000313" key="2">
    <source>
        <dbReference type="EMBL" id="PIW36891.1"/>
    </source>
</evidence>
<dbReference type="EMBL" id="PFGC01000037">
    <property type="protein sequence ID" value="PIW36891.1"/>
    <property type="molecule type" value="Genomic_DNA"/>
</dbReference>
<proteinExistence type="predicted"/>
<dbReference type="AlphaFoldDB" id="A0A2M7H3T8"/>
<gene>
    <name evidence="2" type="ORF">COW24_02950</name>
</gene>
<accession>A0A2M7H3T8</accession>
<reference evidence="2 3" key="1">
    <citation type="submission" date="2017-09" db="EMBL/GenBank/DDBJ databases">
        <title>Depth-based differentiation of microbial function through sediment-hosted aquifers and enrichment of novel symbionts in the deep terrestrial subsurface.</title>
        <authorList>
            <person name="Probst A.J."/>
            <person name="Ladd B."/>
            <person name="Jarett J.K."/>
            <person name="Geller-Mcgrath D.E."/>
            <person name="Sieber C.M."/>
            <person name="Emerson J.B."/>
            <person name="Anantharaman K."/>
            <person name="Thomas B.C."/>
            <person name="Malmstrom R."/>
            <person name="Stieglmeier M."/>
            <person name="Klingl A."/>
            <person name="Woyke T."/>
            <person name="Ryan C.M."/>
            <person name="Banfield J.F."/>
        </authorList>
    </citation>
    <scope>NUCLEOTIDE SEQUENCE [LARGE SCALE GENOMIC DNA]</scope>
    <source>
        <strain evidence="2">CG15_BIG_FIL_POST_REV_8_21_14_020_45_12</strain>
    </source>
</reference>
<feature type="compositionally biased region" description="Basic and acidic residues" evidence="1">
    <location>
        <begin position="46"/>
        <end position="55"/>
    </location>
</feature>
<organism evidence="2 3">
    <name type="scientific">Candidatus Kerfeldbacteria bacterium CG15_BIG_FIL_POST_REV_8_21_14_020_45_12</name>
    <dbReference type="NCBI Taxonomy" id="2014247"/>
    <lineage>
        <taxon>Bacteria</taxon>
        <taxon>Candidatus Kerfeldiibacteriota</taxon>
    </lineage>
</organism>
<sequence length="141" mass="16080">MGDKVVRFDFVKKRRLEPGEPDVEEFAKPEPVLDTEPHPQSSPDASIKRERSGVVPPEDRFDFERLIATLNGLAALREASGIARRPDRVMTRHAAAQMDGWTVGELWRAINQGNERDWAKQPSYYDAVIEELTRRGLLPTR</sequence>
<evidence type="ECO:0000313" key="3">
    <source>
        <dbReference type="Proteomes" id="UP000230292"/>
    </source>
</evidence>
<dbReference type="Proteomes" id="UP000230292">
    <property type="component" value="Unassembled WGS sequence"/>
</dbReference>
<comment type="caution">
    <text evidence="2">The sequence shown here is derived from an EMBL/GenBank/DDBJ whole genome shotgun (WGS) entry which is preliminary data.</text>
</comment>